<dbReference type="EMBL" id="ADBJ01000017">
    <property type="protein sequence ID" value="EFA83258.1"/>
    <property type="molecule type" value="Genomic_DNA"/>
</dbReference>
<protein>
    <submittedName>
        <fullName evidence="1">Galactose-binding domain-containing protein</fullName>
    </submittedName>
</protein>
<proteinExistence type="predicted"/>
<organism evidence="1 2">
    <name type="scientific">Heterostelium pallidum (strain ATCC 26659 / Pp 5 / PN500)</name>
    <name type="common">Cellular slime mold</name>
    <name type="synonym">Polysphondylium pallidum</name>
    <dbReference type="NCBI Taxonomy" id="670386"/>
    <lineage>
        <taxon>Eukaryota</taxon>
        <taxon>Amoebozoa</taxon>
        <taxon>Evosea</taxon>
        <taxon>Eumycetozoa</taxon>
        <taxon>Dictyostelia</taxon>
        <taxon>Acytosteliales</taxon>
        <taxon>Acytosteliaceae</taxon>
        <taxon>Heterostelium</taxon>
    </lineage>
</organism>
<dbReference type="OMA" id="FFGRITV"/>
<name>D3B5W0_HETP5</name>
<evidence type="ECO:0000313" key="2">
    <source>
        <dbReference type="Proteomes" id="UP000001396"/>
    </source>
</evidence>
<accession>D3B5W0</accession>
<keyword evidence="2" id="KW-1185">Reference proteome</keyword>
<dbReference type="InterPro" id="IPR008979">
    <property type="entry name" value="Galactose-bd-like_sf"/>
</dbReference>
<reference evidence="1 2" key="1">
    <citation type="journal article" date="2011" name="Genome Res.">
        <title>Phylogeny-wide analysis of social amoeba genomes highlights ancient origins for complex intercellular communication.</title>
        <authorList>
            <person name="Heidel A.J."/>
            <person name="Lawal H.M."/>
            <person name="Felder M."/>
            <person name="Schilde C."/>
            <person name="Helps N.R."/>
            <person name="Tunggal B."/>
            <person name="Rivero F."/>
            <person name="John U."/>
            <person name="Schleicher M."/>
            <person name="Eichinger L."/>
            <person name="Platzer M."/>
            <person name="Noegel A.A."/>
            <person name="Schaap P."/>
            <person name="Gloeckner G."/>
        </authorList>
    </citation>
    <scope>NUCLEOTIDE SEQUENCE [LARGE SCALE GENOMIC DNA]</scope>
    <source>
        <strain evidence="2">ATCC 26659 / Pp 5 / PN500</strain>
    </source>
</reference>
<dbReference type="Gene3D" id="2.60.120.260">
    <property type="entry name" value="Galactose-binding domain-like"/>
    <property type="match status" value="1"/>
</dbReference>
<sequence length="148" mass="16311">MSSSLLVKGRFKSRVSSVLNKNSKEYGKDNMFDGSDESCWNSHQGSPQSCSVQFLAEDGQTEQPVNVSSLQICFQGGFVGKDCEIHAITSGSDSFALVSMFYPEDINTVQAFPVDIKNALQVKVLFKSSTDFFGRITIYKLDLLGDRS</sequence>
<dbReference type="GeneID" id="31359535"/>
<dbReference type="InParanoid" id="D3B5W0"/>
<dbReference type="STRING" id="670386.D3B5W0"/>
<dbReference type="AlphaFoldDB" id="D3B5W0"/>
<comment type="caution">
    <text evidence="1">The sequence shown here is derived from an EMBL/GenBank/DDBJ whole genome shotgun (WGS) entry which is preliminary data.</text>
</comment>
<dbReference type="Proteomes" id="UP000001396">
    <property type="component" value="Unassembled WGS sequence"/>
</dbReference>
<evidence type="ECO:0000313" key="1">
    <source>
        <dbReference type="EMBL" id="EFA83258.1"/>
    </source>
</evidence>
<dbReference type="SUPFAM" id="SSF49785">
    <property type="entry name" value="Galactose-binding domain-like"/>
    <property type="match status" value="1"/>
</dbReference>
<dbReference type="RefSeq" id="XP_020435375.1">
    <property type="nucleotide sequence ID" value="XM_020574961.1"/>
</dbReference>
<dbReference type="FunCoup" id="D3B5W0">
    <property type="interactions" value="2"/>
</dbReference>
<gene>
    <name evidence="1" type="ORF">PPL_04048</name>
</gene>